<comment type="caution">
    <text evidence="4">The sequence shown here is derived from an EMBL/GenBank/DDBJ whole genome shotgun (WGS) entry which is preliminary data.</text>
</comment>
<proteinExistence type="predicted"/>
<keyword evidence="1" id="KW-0175">Coiled coil</keyword>
<dbReference type="Proteomes" id="UP000647235">
    <property type="component" value="Unassembled WGS sequence"/>
</dbReference>
<keyword evidence="4" id="KW-0808">Transferase</keyword>
<dbReference type="GO" id="GO:0016301">
    <property type="term" value="F:kinase activity"/>
    <property type="evidence" value="ECO:0007669"/>
    <property type="project" value="UniProtKB-KW"/>
</dbReference>
<evidence type="ECO:0000256" key="2">
    <source>
        <dbReference type="SAM" id="Phobius"/>
    </source>
</evidence>
<dbReference type="InterPro" id="IPR032834">
    <property type="entry name" value="NatK-like_C"/>
</dbReference>
<dbReference type="PANTHER" id="PTHR40448:SF1">
    <property type="entry name" value="TWO-COMPONENT SENSOR HISTIDINE KINASE"/>
    <property type="match status" value="1"/>
</dbReference>
<evidence type="ECO:0000256" key="1">
    <source>
        <dbReference type="SAM" id="Coils"/>
    </source>
</evidence>
<dbReference type="EMBL" id="JACOOY010000005">
    <property type="protein sequence ID" value="MBC5664691.1"/>
    <property type="molecule type" value="Genomic_DNA"/>
</dbReference>
<dbReference type="Pfam" id="PF14501">
    <property type="entry name" value="HATPase_c_5"/>
    <property type="match status" value="1"/>
</dbReference>
<feature type="transmembrane region" description="Helical" evidence="2">
    <location>
        <begin position="6"/>
        <end position="22"/>
    </location>
</feature>
<feature type="transmembrane region" description="Helical" evidence="2">
    <location>
        <begin position="127"/>
        <end position="146"/>
    </location>
</feature>
<gene>
    <name evidence="4" type="ORF">H8S07_05290</name>
</gene>
<evidence type="ECO:0000313" key="5">
    <source>
        <dbReference type="Proteomes" id="UP000647235"/>
    </source>
</evidence>
<keyword evidence="2" id="KW-0812">Transmembrane</keyword>
<dbReference type="SUPFAM" id="SSF55874">
    <property type="entry name" value="ATPase domain of HSP90 chaperone/DNA topoisomerase II/histidine kinase"/>
    <property type="match status" value="1"/>
</dbReference>
<dbReference type="Gene3D" id="3.30.565.10">
    <property type="entry name" value="Histidine kinase-like ATPase, C-terminal domain"/>
    <property type="match status" value="1"/>
</dbReference>
<keyword evidence="5" id="KW-1185">Reference proteome</keyword>
<feature type="transmembrane region" description="Helical" evidence="2">
    <location>
        <begin position="57"/>
        <end position="76"/>
    </location>
</feature>
<reference evidence="4 5" key="1">
    <citation type="submission" date="2020-08" db="EMBL/GenBank/DDBJ databases">
        <title>Genome public.</title>
        <authorList>
            <person name="Liu C."/>
            <person name="Sun Q."/>
        </authorList>
    </citation>
    <scope>NUCLEOTIDE SEQUENCE [LARGE SCALE GENOMIC DNA]</scope>
    <source>
        <strain evidence="4 5">NSJ-36</strain>
    </source>
</reference>
<feature type="transmembrane region" description="Helical" evidence="2">
    <location>
        <begin position="83"/>
        <end position="107"/>
    </location>
</feature>
<feature type="domain" description="Sensor histidine kinase NatK-like C-terminal" evidence="3">
    <location>
        <begin position="331"/>
        <end position="430"/>
    </location>
</feature>
<evidence type="ECO:0000259" key="3">
    <source>
        <dbReference type="Pfam" id="PF14501"/>
    </source>
</evidence>
<dbReference type="CDD" id="cd16935">
    <property type="entry name" value="HATPase_AgrC-ComD-like"/>
    <property type="match status" value="1"/>
</dbReference>
<dbReference type="PANTHER" id="PTHR40448">
    <property type="entry name" value="TWO-COMPONENT SENSOR HISTIDINE KINASE"/>
    <property type="match status" value="1"/>
</dbReference>
<dbReference type="RefSeq" id="WP_186855589.1">
    <property type="nucleotide sequence ID" value="NZ_JACOOY010000005.1"/>
</dbReference>
<dbReference type="InterPro" id="IPR036890">
    <property type="entry name" value="HATPase_C_sf"/>
</dbReference>
<keyword evidence="2" id="KW-1133">Transmembrane helix</keyword>
<name>A0ABR7ETL3_9FIRM</name>
<evidence type="ECO:0000313" key="4">
    <source>
        <dbReference type="EMBL" id="MBC5664691.1"/>
    </source>
</evidence>
<accession>A0ABR7ETL3</accession>
<sequence>MGYRSIIIILAVLEALMSAYLMKQGMPTTAGRKADRFIYAGSVGTVVLLVAGKEYPIGMYLTVFLLTLCGFICVALGTEAYTFAFGVPAVCYGGLSFLEVFIASWAVLMQGTSQNPSKMWKLDMLPKTVSCLIAGVIFLGYVCFICKKKTIKRIAEEYKGLIVTFGAGLHIVILIYQLMLMGEGTKWYFQNIVTANVIALLLIWLLWQFSKFIFRYESLQRENQMIEFQNTMMENNYANLKEALEENRRINHDMKNHLLLLKEYEKRQDWKELRSYLDKITPEYESVKFYPWTTCQPLDLLLNLKMHMAEKKKIVWKITACSLEKFVLEENEICILFGNLLDNALEASEKVEKGEKWIKTEIQNPGNMLFINIANSMEKQPVREGKRWISQKENQKFHGYGLISVERIVEKYEGTIRYLVTKDRFEVQVSFFMS</sequence>
<feature type="transmembrane region" description="Helical" evidence="2">
    <location>
        <begin position="158"/>
        <end position="181"/>
    </location>
</feature>
<feature type="transmembrane region" description="Helical" evidence="2">
    <location>
        <begin position="187"/>
        <end position="207"/>
    </location>
</feature>
<keyword evidence="2" id="KW-0472">Membrane</keyword>
<feature type="coiled-coil region" evidence="1">
    <location>
        <begin position="216"/>
        <end position="250"/>
    </location>
</feature>
<protein>
    <submittedName>
        <fullName evidence="4">Sensor histidine kinase</fullName>
    </submittedName>
</protein>
<keyword evidence="4" id="KW-0418">Kinase</keyword>
<organism evidence="4 5">
    <name type="scientific">Dorea hominis</name>
    <dbReference type="NCBI Taxonomy" id="2763040"/>
    <lineage>
        <taxon>Bacteria</taxon>
        <taxon>Bacillati</taxon>
        <taxon>Bacillota</taxon>
        <taxon>Clostridia</taxon>
        <taxon>Lachnospirales</taxon>
        <taxon>Lachnospiraceae</taxon>
        <taxon>Dorea</taxon>
    </lineage>
</organism>
<feature type="transmembrane region" description="Helical" evidence="2">
    <location>
        <begin position="34"/>
        <end position="51"/>
    </location>
</feature>